<feature type="region of interest" description="Disordered" evidence="1">
    <location>
        <begin position="71"/>
        <end position="103"/>
    </location>
</feature>
<dbReference type="RefSeq" id="WP_104481889.1">
    <property type="nucleotide sequence ID" value="NZ_CP154825.1"/>
</dbReference>
<feature type="compositionally biased region" description="Low complexity" evidence="1">
    <location>
        <begin position="78"/>
        <end position="103"/>
    </location>
</feature>
<evidence type="ECO:0000256" key="1">
    <source>
        <dbReference type="SAM" id="MobiDB-lite"/>
    </source>
</evidence>
<evidence type="ECO:0000313" key="4">
    <source>
        <dbReference type="Proteomes" id="UP000239203"/>
    </source>
</evidence>
<evidence type="ECO:0000256" key="2">
    <source>
        <dbReference type="SAM" id="Phobius"/>
    </source>
</evidence>
<accession>A0A2S6GH32</accession>
<dbReference type="EMBL" id="PTIX01000019">
    <property type="protein sequence ID" value="PPK64515.1"/>
    <property type="molecule type" value="Genomic_DNA"/>
</dbReference>
<sequence>MDEFELRGALRGTVETATPPPAMHAGAVLAEAKAAQQVRRARIAGAGSAVAVALIAVGAVFLPGMGGTDQAPGPINAATGGTSSPRPTSRTSSPSRPADPAAARSSALLADLLDAVPDGYNATNVNIMLPNGHNAFSHGSELLDSGARDYWATAPIGKSGRWGGVEAHVVDGAARDLCAVVKDVISHGGANCAVADVGSKAVVLVNDRVQQWVAHRHDNGVVVVIGQRTDLGNDLPPLGQRPLTVDDMTRFATKSDIARK</sequence>
<keyword evidence="2" id="KW-1133">Transmembrane helix</keyword>
<dbReference type="OrthoDB" id="3821205at2"/>
<protein>
    <submittedName>
        <fullName evidence="3">Uncharacterized protein</fullName>
    </submittedName>
</protein>
<dbReference type="Proteomes" id="UP000239203">
    <property type="component" value="Unassembled WGS sequence"/>
</dbReference>
<organism evidence="3 4">
    <name type="scientific">Actinokineospora auranticolor</name>
    <dbReference type="NCBI Taxonomy" id="155976"/>
    <lineage>
        <taxon>Bacteria</taxon>
        <taxon>Bacillati</taxon>
        <taxon>Actinomycetota</taxon>
        <taxon>Actinomycetes</taxon>
        <taxon>Pseudonocardiales</taxon>
        <taxon>Pseudonocardiaceae</taxon>
        <taxon>Actinokineospora</taxon>
    </lineage>
</organism>
<evidence type="ECO:0000313" key="3">
    <source>
        <dbReference type="EMBL" id="PPK64515.1"/>
    </source>
</evidence>
<keyword evidence="2" id="KW-0472">Membrane</keyword>
<feature type="transmembrane region" description="Helical" evidence="2">
    <location>
        <begin position="43"/>
        <end position="62"/>
    </location>
</feature>
<gene>
    <name evidence="3" type="ORF">CLV40_11982</name>
</gene>
<reference evidence="3 4" key="1">
    <citation type="submission" date="2018-02" db="EMBL/GenBank/DDBJ databases">
        <title>Genomic Encyclopedia of Archaeal and Bacterial Type Strains, Phase II (KMG-II): from individual species to whole genera.</title>
        <authorList>
            <person name="Goeker M."/>
        </authorList>
    </citation>
    <scope>NUCLEOTIDE SEQUENCE [LARGE SCALE GENOMIC DNA]</scope>
    <source>
        <strain evidence="3 4">YU 961-1</strain>
    </source>
</reference>
<keyword evidence="4" id="KW-1185">Reference proteome</keyword>
<name>A0A2S6GH32_9PSEU</name>
<dbReference type="AlphaFoldDB" id="A0A2S6GH32"/>
<comment type="caution">
    <text evidence="3">The sequence shown here is derived from an EMBL/GenBank/DDBJ whole genome shotgun (WGS) entry which is preliminary data.</text>
</comment>
<proteinExistence type="predicted"/>
<keyword evidence="2" id="KW-0812">Transmembrane</keyword>